<dbReference type="EMBL" id="QGHB01000015">
    <property type="protein sequence ID" value="PWK82002.1"/>
    <property type="molecule type" value="Genomic_DNA"/>
</dbReference>
<organism evidence="1 2">
    <name type="scientific">Lentzea atacamensis</name>
    <dbReference type="NCBI Taxonomy" id="531938"/>
    <lineage>
        <taxon>Bacteria</taxon>
        <taxon>Bacillati</taxon>
        <taxon>Actinomycetota</taxon>
        <taxon>Actinomycetes</taxon>
        <taxon>Pseudonocardiales</taxon>
        <taxon>Pseudonocardiaceae</taxon>
        <taxon>Lentzea</taxon>
    </lineage>
</organism>
<protein>
    <submittedName>
        <fullName evidence="1">Uncharacterized protein</fullName>
    </submittedName>
</protein>
<dbReference type="PROSITE" id="PS50194">
    <property type="entry name" value="FILAMIN_REPEAT"/>
    <property type="match status" value="1"/>
</dbReference>
<proteinExistence type="predicted"/>
<name>A0A316HPU0_9PSEU</name>
<reference evidence="1 2" key="1">
    <citation type="submission" date="2018-05" db="EMBL/GenBank/DDBJ databases">
        <title>Genomic Encyclopedia of Type Strains, Phase IV (KMG-IV): sequencing the most valuable type-strain genomes for metagenomic binning, comparative biology and taxonomic classification.</title>
        <authorList>
            <person name="Goeker M."/>
        </authorList>
    </citation>
    <scope>NUCLEOTIDE SEQUENCE [LARGE SCALE GENOMIC DNA]</scope>
    <source>
        <strain evidence="1 2">DSM 45480</strain>
    </source>
</reference>
<dbReference type="InterPro" id="IPR017868">
    <property type="entry name" value="Filamin/ABP280_repeat-like"/>
</dbReference>
<dbReference type="AlphaFoldDB" id="A0A316HPU0"/>
<dbReference type="SUPFAM" id="SSF160424">
    <property type="entry name" value="BH3703-like"/>
    <property type="match status" value="1"/>
</dbReference>
<dbReference type="Proteomes" id="UP000246005">
    <property type="component" value="Unassembled WGS sequence"/>
</dbReference>
<dbReference type="InterPro" id="IPR036170">
    <property type="entry name" value="YezG-like_sf"/>
</dbReference>
<sequence>MSEPGPLSPPEQEEVVQNACAALVREAPDGWQQIRFEFYSTVGIDSARFEVTAQDGSEVKLAPPMSAMDPLGDLRTEMYEEGKGSWFTARIVINPPGSYSVEYDYDGEPAFKPPLQADVYALDFEHFPRSEENTPDWLRAKLAEAAKTE</sequence>
<gene>
    <name evidence="1" type="ORF">C8D88_115118</name>
</gene>
<comment type="caution">
    <text evidence="1">The sequence shown here is derived from an EMBL/GenBank/DDBJ whole genome shotgun (WGS) entry which is preliminary data.</text>
</comment>
<accession>A0A316HPU0</accession>
<evidence type="ECO:0000313" key="2">
    <source>
        <dbReference type="Proteomes" id="UP000246005"/>
    </source>
</evidence>
<dbReference type="RefSeq" id="WP_109640982.1">
    <property type="nucleotide sequence ID" value="NZ_QGHB01000015.1"/>
</dbReference>
<evidence type="ECO:0000313" key="1">
    <source>
        <dbReference type="EMBL" id="PWK82002.1"/>
    </source>
</evidence>